<feature type="non-terminal residue" evidence="7">
    <location>
        <position position="68"/>
    </location>
</feature>
<dbReference type="EC" id="3.6.1.7" evidence="2 4"/>
<dbReference type="InterPro" id="IPR036046">
    <property type="entry name" value="Acylphosphatase-like_dom_sf"/>
</dbReference>
<dbReference type="PANTHER" id="PTHR47268:SF4">
    <property type="entry name" value="ACYLPHOSPHATASE"/>
    <property type="match status" value="1"/>
</dbReference>
<dbReference type="Pfam" id="PF00708">
    <property type="entry name" value="Acylphosphatase"/>
    <property type="match status" value="1"/>
</dbReference>
<dbReference type="InterPro" id="IPR017968">
    <property type="entry name" value="Acylphosphatase_CS"/>
</dbReference>
<dbReference type="OrthoDB" id="5295388at2"/>
<evidence type="ECO:0000256" key="5">
    <source>
        <dbReference type="RuleBase" id="RU004168"/>
    </source>
</evidence>
<feature type="active site" evidence="4">
    <location>
        <position position="22"/>
    </location>
</feature>
<keyword evidence="4" id="KW-0378">Hydrolase</keyword>
<accession>A0A0A0CX39</accession>
<comment type="catalytic activity">
    <reaction evidence="3 4">
        <text>an acyl phosphate + H2O = a carboxylate + phosphate + H(+)</text>
        <dbReference type="Rhea" id="RHEA:14965"/>
        <dbReference type="ChEBI" id="CHEBI:15377"/>
        <dbReference type="ChEBI" id="CHEBI:15378"/>
        <dbReference type="ChEBI" id="CHEBI:29067"/>
        <dbReference type="ChEBI" id="CHEBI:43474"/>
        <dbReference type="ChEBI" id="CHEBI:59918"/>
        <dbReference type="EC" id="3.6.1.7"/>
    </reaction>
</comment>
<organism evidence="7 8">
    <name type="scientific">Inquilinus limosus MP06</name>
    <dbReference type="NCBI Taxonomy" id="1398085"/>
    <lineage>
        <taxon>Bacteria</taxon>
        <taxon>Pseudomonadati</taxon>
        <taxon>Pseudomonadota</taxon>
        <taxon>Alphaproteobacteria</taxon>
        <taxon>Rhodospirillales</taxon>
        <taxon>Rhodospirillaceae</taxon>
        <taxon>Inquilinus</taxon>
    </lineage>
</organism>
<feature type="active site" evidence="4">
    <location>
        <position position="40"/>
    </location>
</feature>
<name>A0A0A0CX39_9PROT</name>
<dbReference type="RefSeq" id="WP_034849409.1">
    <property type="nucleotide sequence ID" value="NZ_JANX01000968.1"/>
</dbReference>
<evidence type="ECO:0000313" key="7">
    <source>
        <dbReference type="EMBL" id="KGM30208.1"/>
    </source>
</evidence>
<evidence type="ECO:0000259" key="6">
    <source>
        <dbReference type="PROSITE" id="PS51160"/>
    </source>
</evidence>
<evidence type="ECO:0000256" key="4">
    <source>
        <dbReference type="PROSITE-ProRule" id="PRU00520"/>
    </source>
</evidence>
<dbReference type="PANTHER" id="PTHR47268">
    <property type="entry name" value="ACYLPHOSPHATASE"/>
    <property type="match status" value="1"/>
</dbReference>
<dbReference type="PROSITE" id="PS51160">
    <property type="entry name" value="ACYLPHOSPHATASE_3"/>
    <property type="match status" value="1"/>
</dbReference>
<sequence>MSGDHKALSLRITGRVQGVGYRAWLAGQAAVAGLDGWVRNRRDGSVEALLSGPAEAVDRIAAACRRGP</sequence>
<evidence type="ECO:0000256" key="1">
    <source>
        <dbReference type="ARBA" id="ARBA00005614"/>
    </source>
</evidence>
<reference evidence="7 8" key="1">
    <citation type="submission" date="2014-01" db="EMBL/GenBank/DDBJ databases">
        <title>Genome sequence determination for a cystic fibrosis isolate, Inquilinus limosus.</title>
        <authorList>
            <person name="Pino M."/>
            <person name="Di Conza J."/>
            <person name="Gutkind G."/>
        </authorList>
    </citation>
    <scope>NUCLEOTIDE SEQUENCE [LARGE SCALE GENOMIC DNA]</scope>
    <source>
        <strain evidence="7 8">MP06</strain>
    </source>
</reference>
<dbReference type="PRINTS" id="PR00112">
    <property type="entry name" value="ACYLPHPHTASE"/>
</dbReference>
<dbReference type="SUPFAM" id="SSF54975">
    <property type="entry name" value="Acylphosphatase/BLUF domain-like"/>
    <property type="match status" value="1"/>
</dbReference>
<evidence type="ECO:0000256" key="3">
    <source>
        <dbReference type="ARBA" id="ARBA00047645"/>
    </source>
</evidence>
<dbReference type="Gene3D" id="3.30.70.100">
    <property type="match status" value="1"/>
</dbReference>
<dbReference type="EMBL" id="JANX01000968">
    <property type="protein sequence ID" value="KGM30208.1"/>
    <property type="molecule type" value="Genomic_DNA"/>
</dbReference>
<dbReference type="Proteomes" id="UP000029995">
    <property type="component" value="Unassembled WGS sequence"/>
</dbReference>
<proteinExistence type="inferred from homology"/>
<protein>
    <recommendedName>
        <fullName evidence="2 4">acylphosphatase</fullName>
        <ecNumber evidence="2 4">3.6.1.7</ecNumber>
    </recommendedName>
</protein>
<evidence type="ECO:0000313" key="8">
    <source>
        <dbReference type="Proteomes" id="UP000029995"/>
    </source>
</evidence>
<dbReference type="GO" id="GO:0003998">
    <property type="term" value="F:acylphosphatase activity"/>
    <property type="evidence" value="ECO:0007669"/>
    <property type="project" value="UniProtKB-EC"/>
</dbReference>
<dbReference type="InterPro" id="IPR001792">
    <property type="entry name" value="Acylphosphatase-like_dom"/>
</dbReference>
<dbReference type="AlphaFoldDB" id="A0A0A0CX39"/>
<dbReference type="PROSITE" id="PS00151">
    <property type="entry name" value="ACYLPHOSPHATASE_2"/>
    <property type="match status" value="1"/>
</dbReference>
<dbReference type="InterPro" id="IPR020456">
    <property type="entry name" value="Acylphosphatase"/>
</dbReference>
<evidence type="ECO:0000256" key="2">
    <source>
        <dbReference type="ARBA" id="ARBA00012150"/>
    </source>
</evidence>
<feature type="domain" description="Acylphosphatase-like" evidence="6">
    <location>
        <begin position="7"/>
        <end position="68"/>
    </location>
</feature>
<comment type="caution">
    <text evidence="7">The sequence shown here is derived from an EMBL/GenBank/DDBJ whole genome shotgun (WGS) entry which is preliminary data.</text>
</comment>
<gene>
    <name evidence="7" type="ORF">P409_34450</name>
</gene>
<comment type="similarity">
    <text evidence="1 5">Belongs to the acylphosphatase family.</text>
</comment>